<comment type="caution">
    <text evidence="2">The sequence shown here is derived from an EMBL/GenBank/DDBJ whole genome shotgun (WGS) entry which is preliminary data.</text>
</comment>
<keyword evidence="3" id="KW-1185">Reference proteome</keyword>
<keyword evidence="1" id="KW-1133">Transmembrane helix</keyword>
<keyword evidence="1" id="KW-0472">Membrane</keyword>
<dbReference type="HOGENOM" id="CLU_2730831_0_0_11"/>
<dbReference type="EMBL" id="ACFG01000037">
    <property type="protein sequence ID" value="EEH63197.1"/>
    <property type="molecule type" value="Genomic_DNA"/>
</dbReference>
<feature type="transmembrane region" description="Helical" evidence="1">
    <location>
        <begin position="16"/>
        <end position="37"/>
    </location>
</feature>
<organism evidence="2 3">
    <name type="scientific">Gleimia coleocanis DSM 15436</name>
    <dbReference type="NCBI Taxonomy" id="525245"/>
    <lineage>
        <taxon>Bacteria</taxon>
        <taxon>Bacillati</taxon>
        <taxon>Actinomycetota</taxon>
        <taxon>Actinomycetes</taxon>
        <taxon>Actinomycetales</taxon>
        <taxon>Actinomycetaceae</taxon>
        <taxon>Gleimia</taxon>
    </lineage>
</organism>
<accession>C0W292</accession>
<evidence type="ECO:0000313" key="2">
    <source>
        <dbReference type="EMBL" id="EEH63197.1"/>
    </source>
</evidence>
<dbReference type="Proteomes" id="UP000010301">
    <property type="component" value="Unassembled WGS sequence"/>
</dbReference>
<evidence type="ECO:0000313" key="3">
    <source>
        <dbReference type="Proteomes" id="UP000010301"/>
    </source>
</evidence>
<sequence length="71" mass="7551">MIITPITSSENSMEMFYARVFAFALAVSFVFILSGVFTASSSVAMGGLIAAFVLATGFVTYQVRATLGITR</sequence>
<dbReference type="AlphaFoldDB" id="C0W292"/>
<feature type="transmembrane region" description="Helical" evidence="1">
    <location>
        <begin position="43"/>
        <end position="61"/>
    </location>
</feature>
<keyword evidence="1" id="KW-0812">Transmembrane</keyword>
<dbReference type="RefSeq" id="WP_006546895.1">
    <property type="nucleotide sequence ID" value="NZ_DS999544.1"/>
</dbReference>
<name>C0W292_9ACTO</name>
<protein>
    <submittedName>
        <fullName evidence="2">Uncharacterized protein</fullName>
    </submittedName>
</protein>
<gene>
    <name evidence="2" type="ORF">HMPREF0044_1436</name>
</gene>
<evidence type="ECO:0000256" key="1">
    <source>
        <dbReference type="SAM" id="Phobius"/>
    </source>
</evidence>
<reference evidence="2 3" key="1">
    <citation type="submission" date="2009-01" db="EMBL/GenBank/DDBJ databases">
        <authorList>
            <person name="Qin X."/>
            <person name="Bachman B."/>
            <person name="Battles P."/>
            <person name="Bell A."/>
            <person name="Bess C."/>
            <person name="Bickham C."/>
            <person name="Chaboub L."/>
            <person name="Chen D."/>
            <person name="Coyle M."/>
            <person name="Deiros D.R."/>
            <person name="Dinh H."/>
            <person name="Forbes L."/>
            <person name="Fowler G."/>
            <person name="Francisco L."/>
            <person name="Fu Q."/>
            <person name="Gubbala S."/>
            <person name="Hale W."/>
            <person name="Han Y."/>
            <person name="Hemphill L."/>
            <person name="Highlander S.K."/>
            <person name="Hirani K."/>
            <person name="Hogues M."/>
            <person name="Jackson L."/>
            <person name="Jakkamsetti A."/>
            <person name="Javaid M."/>
            <person name="Jiang H."/>
            <person name="Korchina V."/>
            <person name="Kovar C."/>
            <person name="Lara F."/>
            <person name="Lee S."/>
            <person name="Mata R."/>
            <person name="Mathew T."/>
            <person name="Moen C."/>
            <person name="Morales K."/>
            <person name="Munidasa M."/>
            <person name="Nazareth L."/>
            <person name="Ngo R."/>
            <person name="Nguyen L."/>
            <person name="Okwuonu G."/>
            <person name="Ongeri F."/>
            <person name="Patil S."/>
            <person name="Petrosino J."/>
            <person name="Pham C."/>
            <person name="Pham P."/>
            <person name="Pu L.-L."/>
            <person name="Puazo M."/>
            <person name="Raj R."/>
            <person name="Reid J."/>
            <person name="Rouhana J."/>
            <person name="Saada N."/>
            <person name="Shang Y."/>
            <person name="Simmons D."/>
            <person name="Thornton R."/>
            <person name="Warren J."/>
            <person name="Weissenberger G."/>
            <person name="Zhang J."/>
            <person name="Zhang L."/>
            <person name="Zhou C."/>
            <person name="Zhu D."/>
            <person name="Muzny D."/>
            <person name="Worley K."/>
            <person name="Gibbs R."/>
        </authorList>
    </citation>
    <scope>NUCLEOTIDE SEQUENCE [LARGE SCALE GENOMIC DNA]</scope>
    <source>
        <strain evidence="2 3">DSM 15436</strain>
    </source>
</reference>
<proteinExistence type="predicted"/>